<keyword evidence="1" id="KW-0472">Membrane</keyword>
<evidence type="ECO:0000313" key="2">
    <source>
        <dbReference type="EMBL" id="ADV51123.1"/>
    </source>
</evidence>
<feature type="transmembrane region" description="Helical" evidence="1">
    <location>
        <begin position="46"/>
        <end position="66"/>
    </location>
</feature>
<feature type="transmembrane region" description="Helical" evidence="1">
    <location>
        <begin position="202"/>
        <end position="226"/>
    </location>
</feature>
<dbReference type="RefSeq" id="WP_013552572.1">
    <property type="nucleotide sequence ID" value="NC_014934.1"/>
</dbReference>
<dbReference type="KEGG" id="cao:Celal_3878"/>
<reference evidence="2 3" key="1">
    <citation type="journal article" date="2010" name="Stand. Genomic Sci.">
        <title>Complete genome sequence of Cellulophaga algicola type strain (IC166).</title>
        <authorList>
            <person name="Abt B."/>
            <person name="Lu M."/>
            <person name="Misra M."/>
            <person name="Han C."/>
            <person name="Nolan M."/>
            <person name="Lucas S."/>
            <person name="Hammon N."/>
            <person name="Deshpande S."/>
            <person name="Cheng J.F."/>
            <person name="Tapia R."/>
            <person name="Goodwin L."/>
            <person name="Pitluck S."/>
            <person name="Liolios K."/>
            <person name="Pagani I."/>
            <person name="Ivanova N."/>
            <person name="Mavromatis K."/>
            <person name="Ovchinikova G."/>
            <person name="Pati A."/>
            <person name="Chen A."/>
            <person name="Palaniappan K."/>
            <person name="Land M."/>
            <person name="Hauser L."/>
            <person name="Chang Y.J."/>
            <person name="Jeffries C.D."/>
            <person name="Detter J.C."/>
            <person name="Brambilla E."/>
            <person name="Rohde M."/>
            <person name="Tindall B.J."/>
            <person name="Goker M."/>
            <person name="Woyke T."/>
            <person name="Bristow J."/>
            <person name="Eisen J.A."/>
            <person name="Markowitz V."/>
            <person name="Hugenholtz P."/>
            <person name="Kyrpides N.C."/>
            <person name="Klenk H.P."/>
            <person name="Lapidus A."/>
        </authorList>
    </citation>
    <scope>NUCLEOTIDE SEQUENCE [LARGE SCALE GENOMIC DNA]</scope>
    <source>
        <strain evidence="3">DSM 14237 / IC166 / ACAM 630</strain>
    </source>
</reference>
<dbReference type="Proteomes" id="UP000008634">
    <property type="component" value="Chromosome"/>
</dbReference>
<sequence length="228" mass="26477">MKGYKKPNSVVAWGFGIALLLAIPVLVPVILSLFSNDSMFKKGVLVYILPGLIYFLYVLLVVRNYYSAQVAKKLKNLEEYTLVIDEMVSETMKTSVFHSLFSPKSGLQEYYFIFYTKEYDKYIHVSSIAIVPNYAAVSLKSWEHLPIKIYIDPKELNDPKKGKSKKKIDKNTLRTFRFFKGSYNLEANYRYSLSEVIAKRKYFMSVLIVVPFFILCMYLFKVILALKI</sequence>
<dbReference type="EMBL" id="CP002453">
    <property type="protein sequence ID" value="ADV51123.1"/>
    <property type="molecule type" value="Genomic_DNA"/>
</dbReference>
<proteinExistence type="predicted"/>
<feature type="transmembrane region" description="Helical" evidence="1">
    <location>
        <begin position="12"/>
        <end position="34"/>
    </location>
</feature>
<dbReference type="AlphaFoldDB" id="E6XC70"/>
<gene>
    <name evidence="2" type="ordered locus">Celal_3878</name>
</gene>
<evidence type="ECO:0000256" key="1">
    <source>
        <dbReference type="SAM" id="Phobius"/>
    </source>
</evidence>
<dbReference type="STRING" id="688270.Celal_3878"/>
<organism evidence="2 3">
    <name type="scientific">Cellulophaga algicola (strain DSM 14237 / IC166 / ACAM 630)</name>
    <dbReference type="NCBI Taxonomy" id="688270"/>
    <lineage>
        <taxon>Bacteria</taxon>
        <taxon>Pseudomonadati</taxon>
        <taxon>Bacteroidota</taxon>
        <taxon>Flavobacteriia</taxon>
        <taxon>Flavobacteriales</taxon>
        <taxon>Flavobacteriaceae</taxon>
        <taxon>Cellulophaga</taxon>
    </lineage>
</organism>
<evidence type="ECO:0000313" key="3">
    <source>
        <dbReference type="Proteomes" id="UP000008634"/>
    </source>
</evidence>
<protein>
    <submittedName>
        <fullName evidence="2">Uncharacterized protein</fullName>
    </submittedName>
</protein>
<dbReference type="HOGENOM" id="CLU_1213030_0_0_10"/>
<name>E6XC70_CELAD</name>
<keyword evidence="1" id="KW-0812">Transmembrane</keyword>
<accession>E6XC70</accession>
<keyword evidence="3" id="KW-1185">Reference proteome</keyword>
<keyword evidence="1" id="KW-1133">Transmembrane helix</keyword>